<dbReference type="STRING" id="6216.A0A0R3SA88"/>
<evidence type="ECO:0000256" key="6">
    <source>
        <dbReference type="ARBA" id="ARBA00022723"/>
    </source>
</evidence>
<keyword evidence="8" id="KW-0547">Nucleotide-binding</keyword>
<dbReference type="GO" id="GO:0000226">
    <property type="term" value="P:microtubule cytoskeleton organization"/>
    <property type="evidence" value="ECO:0007669"/>
    <property type="project" value="TreeGrafter"/>
</dbReference>
<dbReference type="GO" id="GO:0036064">
    <property type="term" value="C:ciliary basal body"/>
    <property type="evidence" value="ECO:0007669"/>
    <property type="project" value="TreeGrafter"/>
</dbReference>
<keyword evidence="10" id="KW-0106">Calcium</keyword>
<evidence type="ECO:0000256" key="4">
    <source>
        <dbReference type="ARBA" id="ARBA00022598"/>
    </source>
</evidence>
<dbReference type="SUPFAM" id="SSF56059">
    <property type="entry name" value="Glutathione synthetase ATP-binding domain-like"/>
    <property type="match status" value="1"/>
</dbReference>
<evidence type="ECO:0000256" key="5">
    <source>
        <dbReference type="ARBA" id="ARBA00022692"/>
    </source>
</evidence>
<dbReference type="PROSITE" id="PS51221">
    <property type="entry name" value="TTL"/>
    <property type="match status" value="1"/>
</dbReference>
<keyword evidence="11" id="KW-0067">ATP-binding</keyword>
<dbReference type="InterPro" id="IPR023395">
    <property type="entry name" value="MCP_dom_sf"/>
</dbReference>
<dbReference type="GO" id="GO:0055085">
    <property type="term" value="P:transmembrane transport"/>
    <property type="evidence" value="ECO:0007669"/>
    <property type="project" value="InterPro"/>
</dbReference>
<dbReference type="PANTHER" id="PTHR12241">
    <property type="entry name" value="TUBULIN POLYGLUTAMYLASE"/>
    <property type="match status" value="1"/>
</dbReference>
<feature type="repeat" description="Solcar" evidence="15">
    <location>
        <begin position="378"/>
        <end position="461"/>
    </location>
</feature>
<dbReference type="GO" id="GO:0005524">
    <property type="term" value="F:ATP binding"/>
    <property type="evidence" value="ECO:0007669"/>
    <property type="project" value="UniProtKB-KW"/>
</dbReference>
<dbReference type="SMART" id="SM00054">
    <property type="entry name" value="EFh"/>
    <property type="match status" value="3"/>
</dbReference>
<dbReference type="InterPro" id="IPR002048">
    <property type="entry name" value="EF_hand_dom"/>
</dbReference>
<evidence type="ECO:0000256" key="2">
    <source>
        <dbReference type="ARBA" id="ARBA00006375"/>
    </source>
</evidence>
<keyword evidence="14 15" id="KW-0472">Membrane</keyword>
<dbReference type="Gene3D" id="1.10.238.10">
    <property type="entry name" value="EF-hand"/>
    <property type="match status" value="2"/>
</dbReference>
<dbReference type="InterPro" id="IPR004344">
    <property type="entry name" value="TTL/TTLL_fam"/>
</dbReference>
<evidence type="ECO:0000256" key="8">
    <source>
        <dbReference type="ARBA" id="ARBA00022741"/>
    </source>
</evidence>
<evidence type="ECO:0000313" key="19">
    <source>
        <dbReference type="Proteomes" id="UP000274504"/>
    </source>
</evidence>
<dbReference type="Pfam" id="PF13202">
    <property type="entry name" value="EF-hand_5"/>
    <property type="match status" value="1"/>
</dbReference>
<dbReference type="Pfam" id="PF03133">
    <property type="entry name" value="TTL"/>
    <property type="match status" value="1"/>
</dbReference>
<dbReference type="Pfam" id="PF00153">
    <property type="entry name" value="Mito_carr"/>
    <property type="match status" value="3"/>
</dbReference>
<dbReference type="PROSITE" id="PS50920">
    <property type="entry name" value="SOLCAR"/>
    <property type="match status" value="3"/>
</dbReference>
<dbReference type="InterPro" id="IPR011992">
    <property type="entry name" value="EF-hand-dom_pair"/>
</dbReference>
<evidence type="ECO:0000256" key="1">
    <source>
        <dbReference type="ARBA" id="ARBA00004448"/>
    </source>
</evidence>
<keyword evidence="5 15" id="KW-0812">Transmembrane</keyword>
<keyword evidence="12" id="KW-1133">Transmembrane helix</keyword>
<feature type="domain" description="EF-hand" evidence="17">
    <location>
        <begin position="10"/>
        <end position="45"/>
    </location>
</feature>
<dbReference type="Gene3D" id="3.30.470.20">
    <property type="entry name" value="ATP-grasp fold, B domain"/>
    <property type="match status" value="1"/>
</dbReference>
<feature type="repeat" description="Solcar" evidence="15">
    <location>
        <begin position="275"/>
        <end position="360"/>
    </location>
</feature>
<evidence type="ECO:0000313" key="20">
    <source>
        <dbReference type="WBParaSite" id="HDID_0000125001-mRNA-1"/>
    </source>
</evidence>
<evidence type="ECO:0000313" key="18">
    <source>
        <dbReference type="EMBL" id="VDL18712.1"/>
    </source>
</evidence>
<feature type="region of interest" description="Disordered" evidence="16">
    <location>
        <begin position="1121"/>
        <end position="1193"/>
    </location>
</feature>
<keyword evidence="6" id="KW-0479">Metal-binding</keyword>
<feature type="compositionally biased region" description="Basic and acidic residues" evidence="16">
    <location>
        <begin position="951"/>
        <end position="964"/>
    </location>
</feature>
<dbReference type="Pfam" id="PF13499">
    <property type="entry name" value="EF-hand_7"/>
    <property type="match status" value="1"/>
</dbReference>
<comment type="similarity">
    <text evidence="2">Belongs to the mitochondrial carrier (TC 2.A.29) family.</text>
</comment>
<feature type="domain" description="EF-hand" evidence="17">
    <location>
        <begin position="72"/>
        <end position="107"/>
    </location>
</feature>
<organism evidence="20">
    <name type="scientific">Hymenolepis diminuta</name>
    <name type="common">Rat tapeworm</name>
    <dbReference type="NCBI Taxonomy" id="6216"/>
    <lineage>
        <taxon>Eukaryota</taxon>
        <taxon>Metazoa</taxon>
        <taxon>Spiralia</taxon>
        <taxon>Lophotrochozoa</taxon>
        <taxon>Platyhelminthes</taxon>
        <taxon>Cestoda</taxon>
        <taxon>Eucestoda</taxon>
        <taxon>Cyclophyllidea</taxon>
        <taxon>Hymenolepididae</taxon>
        <taxon>Hymenolepis</taxon>
    </lineage>
</organism>
<dbReference type="InterPro" id="IPR002067">
    <property type="entry name" value="MCP"/>
</dbReference>
<dbReference type="SUPFAM" id="SSF103506">
    <property type="entry name" value="Mitochondrial carrier"/>
    <property type="match status" value="1"/>
</dbReference>
<dbReference type="PROSITE" id="PS00018">
    <property type="entry name" value="EF_HAND_1"/>
    <property type="match status" value="2"/>
</dbReference>
<protein>
    <submittedName>
        <fullName evidence="20">Calcium-binding mitochondrial carrier protein SCaMC-1</fullName>
    </submittedName>
</protein>
<sequence length="1354" mass="153992">MPEKSNLKPEDRERIFKLFKELDVDKDGRVSVSELASKIKNPEKDSTAAEIIGRGESRTTMTFQEFVEYITDTETQLKLAFRQMDKNHDNVVDASEIQAQMRELGVEISLKEAERLLKKVDQDASSSISFNEWRDFLLLSGKTQLEDIFHYWRRASAVDIGELVQVPDDFTEEEKKSGEAWRTLVAGGIAGCVSRTVTAPLDRIKTIYQARGTKAASTGLIGSFKKMFHEGGVISMWRGNGVNCIKIGPEQAFRFEAYETYKKILFKKDGSSEPLVLYEKFIAGALAGATSQTLIYPMEVLKTRMCLRKTGQYSSMFDCARKLYHEHGLWVFYRGYIPNLVGILPYAGIDLALYETFKTLYVKALNKSVEPGEKLTAPPVYVSLTAGACSSVCGQIATYPLALVKTKLQAETEKISLKHLIQRIIKQEGMMGLYRGMGANMLKVIPAVSISYACYEKQNDVPRLHRTNILSKQNKIYDAALTSSECDPEDNEIFETGEDINDEFRGDLNSAFNLNNDKEAKFTLVDELGTLTLSAHTNGEAEGEVDNYGFEQNSTSGLDSGTPSKINHFPGMSEICRKDALARNLNRMLKLFPKEYNIFPKTWILPADWGELQQYAREKKNRTYILKPDTGCQGKGIWITKCPREIKPTENVICQAYISRPFLIDGFKFDLRLYVLVTSIVPLRVYVYKDGLARFTTQPYREPTAANVGNVFLHLTNYAIQKHSEKFIREDEEAGTKRRVTTVNCWFIEHGYDVDKIWRDIDDVILKVLMSGLPVLRHNYRTCFPNHVETSACFEILGFDIMLDRKMRPYVIEVNHSPSFHTDSQLDKEIKEALLWDTLNLANFDFVDRKTCIEDDRRRIRERLLRGNFGKTSRDDLNAKMEQWAARALEYENDHLGSFRRIFPCAISEVYEKYINSTLTLYTETATFKARLEHSKQLREEIQERRARLESIFRPKQDKLRPESPNRNSNVNGTRRTGPKGRLGPSSVINTTQNESVKLRPQKLRQQATEGLKFNSFEPSPIDDRAEKRRRLEMERRGALLRSLGVVDAVYKLLSGTSGVESYDKRSKDMSVGGRKMLRQLSVAKPVEIMLPEVVDTSANNHRPSAQFVKDINKFSLHLKPRESNNSYTNPSSSQTGQNNFHEKMMPPNLPILGRNFMHDQVTPKNHRENSSNPEFWEIPAGRHPTPSRHEHSLVRPDAFSRINIGSWATTASTFDNCNAFLEDFAESTQRQAKPALMNRWSSPILDDGFSLNGGTEEVKCRSTPDTGDISFRCINLKSNILCAQTEKINDSKPATPSTNNRFQLINGLPSTIPSKRLYLIPKEIPPSSQSAKFSRRQNLTLKNKLSFLSSVAS</sequence>
<keyword evidence="13" id="KW-0496">Mitochondrion</keyword>
<feature type="region of interest" description="Disordered" evidence="16">
    <location>
        <begin position="951"/>
        <end position="995"/>
    </location>
</feature>
<dbReference type="PANTHER" id="PTHR12241:SF161">
    <property type="entry name" value="TUBULIN POLYGLUTAMYLASE TTLL6"/>
    <property type="match status" value="1"/>
</dbReference>
<dbReference type="Proteomes" id="UP000274504">
    <property type="component" value="Unassembled WGS sequence"/>
</dbReference>
<dbReference type="PROSITE" id="PS50222">
    <property type="entry name" value="EF_HAND_2"/>
    <property type="match status" value="3"/>
</dbReference>
<dbReference type="FunFam" id="1.10.238.10:FF:000028">
    <property type="entry name" value="Putative calcium-binding mitochondrial carrier protein scamc-2"/>
    <property type="match status" value="1"/>
</dbReference>
<evidence type="ECO:0000256" key="9">
    <source>
        <dbReference type="ARBA" id="ARBA00022792"/>
    </source>
</evidence>
<accession>A0A0R3SA88</accession>
<comment type="subcellular location">
    <subcellularLocation>
        <location evidence="1">Mitochondrion inner membrane</location>
        <topology evidence="1">Multi-pass membrane protein</topology>
    </subcellularLocation>
</comment>
<feature type="domain" description="EF-hand" evidence="17">
    <location>
        <begin position="108"/>
        <end position="143"/>
    </location>
</feature>
<dbReference type="InterPro" id="IPR018247">
    <property type="entry name" value="EF_Hand_1_Ca_BS"/>
</dbReference>
<dbReference type="OrthoDB" id="270584at2759"/>
<dbReference type="GO" id="GO:0005509">
    <property type="term" value="F:calcium ion binding"/>
    <property type="evidence" value="ECO:0007669"/>
    <property type="project" value="InterPro"/>
</dbReference>
<reference evidence="18 19" key="2">
    <citation type="submission" date="2018-11" db="EMBL/GenBank/DDBJ databases">
        <authorList>
            <consortium name="Pathogen Informatics"/>
        </authorList>
    </citation>
    <scope>NUCLEOTIDE SEQUENCE [LARGE SCALE GENOMIC DNA]</scope>
</reference>
<dbReference type="FunFam" id="1.50.40.10:FF:000003">
    <property type="entry name" value="Putative calcium-binding mitochondrial carrier protein scamc-2"/>
    <property type="match status" value="1"/>
</dbReference>
<dbReference type="Gene3D" id="1.50.40.10">
    <property type="entry name" value="Mitochondrial carrier domain"/>
    <property type="match status" value="1"/>
</dbReference>
<dbReference type="CDD" id="cd00051">
    <property type="entry name" value="EFh"/>
    <property type="match status" value="1"/>
</dbReference>
<evidence type="ECO:0000256" key="13">
    <source>
        <dbReference type="ARBA" id="ARBA00023128"/>
    </source>
</evidence>
<evidence type="ECO:0000256" key="3">
    <source>
        <dbReference type="ARBA" id="ARBA00022448"/>
    </source>
</evidence>
<dbReference type="EMBL" id="UYSG01000221">
    <property type="protein sequence ID" value="VDL18712.1"/>
    <property type="molecule type" value="Genomic_DNA"/>
</dbReference>
<dbReference type="GO" id="GO:0015631">
    <property type="term" value="F:tubulin binding"/>
    <property type="evidence" value="ECO:0007669"/>
    <property type="project" value="TreeGrafter"/>
</dbReference>
<evidence type="ECO:0000256" key="15">
    <source>
        <dbReference type="PROSITE-ProRule" id="PRU00282"/>
    </source>
</evidence>
<dbReference type="GO" id="GO:0005743">
    <property type="term" value="C:mitochondrial inner membrane"/>
    <property type="evidence" value="ECO:0007669"/>
    <property type="project" value="UniProtKB-SubCell"/>
</dbReference>
<keyword evidence="7" id="KW-0677">Repeat</keyword>
<evidence type="ECO:0000259" key="17">
    <source>
        <dbReference type="PROSITE" id="PS50222"/>
    </source>
</evidence>
<dbReference type="InterPro" id="IPR018108">
    <property type="entry name" value="MCP_transmembrane"/>
</dbReference>
<dbReference type="GO" id="GO:0070740">
    <property type="term" value="F:tubulin-glutamic acid ligase activity"/>
    <property type="evidence" value="ECO:0007669"/>
    <property type="project" value="TreeGrafter"/>
</dbReference>
<feature type="compositionally biased region" description="Polar residues" evidence="16">
    <location>
        <begin position="1124"/>
        <end position="1140"/>
    </location>
</feature>
<keyword evidence="3" id="KW-0813">Transport</keyword>
<dbReference type="PRINTS" id="PR00926">
    <property type="entry name" value="MITOCARRIER"/>
</dbReference>
<evidence type="ECO:0000256" key="7">
    <source>
        <dbReference type="ARBA" id="ARBA00022737"/>
    </source>
</evidence>
<feature type="compositionally biased region" description="Polar residues" evidence="16">
    <location>
        <begin position="965"/>
        <end position="975"/>
    </location>
</feature>
<keyword evidence="9" id="KW-0999">Mitochondrion inner membrane</keyword>
<evidence type="ECO:0000256" key="16">
    <source>
        <dbReference type="SAM" id="MobiDB-lite"/>
    </source>
</evidence>
<feature type="repeat" description="Solcar" evidence="15">
    <location>
        <begin position="178"/>
        <end position="264"/>
    </location>
</feature>
<dbReference type="WBParaSite" id="HDID_0000125001-mRNA-1">
    <property type="protein sequence ID" value="HDID_0000125001-mRNA-1"/>
    <property type="gene ID" value="HDID_0000125001"/>
</dbReference>
<evidence type="ECO:0000256" key="14">
    <source>
        <dbReference type="ARBA" id="ARBA00023136"/>
    </source>
</evidence>
<gene>
    <name evidence="18" type="ORF">HDID_LOCUS1251</name>
</gene>
<proteinExistence type="inferred from homology"/>
<name>A0A0R3SA88_HYMDI</name>
<reference evidence="20" key="1">
    <citation type="submission" date="2016-04" db="UniProtKB">
        <authorList>
            <consortium name="WormBaseParasite"/>
        </authorList>
    </citation>
    <scope>IDENTIFICATION</scope>
</reference>
<dbReference type="SUPFAM" id="SSF47473">
    <property type="entry name" value="EF-hand"/>
    <property type="match status" value="1"/>
</dbReference>
<keyword evidence="4" id="KW-0436">Ligase</keyword>
<evidence type="ECO:0000256" key="12">
    <source>
        <dbReference type="ARBA" id="ARBA00022989"/>
    </source>
</evidence>
<evidence type="ECO:0000256" key="10">
    <source>
        <dbReference type="ARBA" id="ARBA00022837"/>
    </source>
</evidence>
<evidence type="ECO:0000256" key="11">
    <source>
        <dbReference type="ARBA" id="ARBA00022840"/>
    </source>
</evidence>